<feature type="compositionally biased region" description="Basic and acidic residues" evidence="1">
    <location>
        <begin position="1"/>
        <end position="10"/>
    </location>
</feature>
<comment type="caution">
    <text evidence="2">The sequence shown here is derived from an EMBL/GenBank/DDBJ whole genome shotgun (WGS) entry which is preliminary data.</text>
</comment>
<organism evidence="2 3">
    <name type="scientific">Candidatus Uhrbacteria bacterium GW2011_GWF2_44_350</name>
    <dbReference type="NCBI Taxonomy" id="1619000"/>
    <lineage>
        <taxon>Bacteria</taxon>
        <taxon>Candidatus Uhriibacteriota</taxon>
    </lineage>
</organism>
<proteinExistence type="predicted"/>
<feature type="region of interest" description="Disordered" evidence="1">
    <location>
        <begin position="292"/>
        <end position="325"/>
    </location>
</feature>
<dbReference type="AlphaFoldDB" id="A0A0G1JHI7"/>
<feature type="compositionally biased region" description="Basic and acidic residues" evidence="1">
    <location>
        <begin position="314"/>
        <end position="325"/>
    </location>
</feature>
<feature type="compositionally biased region" description="Basic and acidic residues" evidence="1">
    <location>
        <begin position="19"/>
        <end position="32"/>
    </location>
</feature>
<feature type="region of interest" description="Disordered" evidence="1">
    <location>
        <begin position="1"/>
        <end position="32"/>
    </location>
</feature>
<dbReference type="Proteomes" id="UP000034154">
    <property type="component" value="Unassembled WGS sequence"/>
</dbReference>
<gene>
    <name evidence="2" type="ORF">UW63_C0020G0001</name>
</gene>
<evidence type="ECO:0000313" key="3">
    <source>
        <dbReference type="Proteomes" id="UP000034154"/>
    </source>
</evidence>
<feature type="compositionally biased region" description="Polar residues" evidence="1">
    <location>
        <begin position="299"/>
        <end position="311"/>
    </location>
</feature>
<name>A0A0G1JHI7_9BACT</name>
<dbReference type="EMBL" id="LCJB01000020">
    <property type="protein sequence ID" value="KKT70853.1"/>
    <property type="molecule type" value="Genomic_DNA"/>
</dbReference>
<evidence type="ECO:0000256" key="1">
    <source>
        <dbReference type="SAM" id="MobiDB-lite"/>
    </source>
</evidence>
<feature type="non-terminal residue" evidence="2">
    <location>
        <position position="461"/>
    </location>
</feature>
<reference evidence="2 3" key="1">
    <citation type="journal article" date="2015" name="Nature">
        <title>rRNA introns, odd ribosomes, and small enigmatic genomes across a large radiation of phyla.</title>
        <authorList>
            <person name="Brown C.T."/>
            <person name="Hug L.A."/>
            <person name="Thomas B.C."/>
            <person name="Sharon I."/>
            <person name="Castelle C.J."/>
            <person name="Singh A."/>
            <person name="Wilkins M.J."/>
            <person name="Williams K.H."/>
            <person name="Banfield J.F."/>
        </authorList>
    </citation>
    <scope>NUCLEOTIDE SEQUENCE [LARGE SCALE GENOMIC DNA]</scope>
</reference>
<sequence>MANPPEEQKTPESGAAQNKPEEPKVSEHSPEGIYKKFEQQREAAGESVEGRLKAANEAVKALQDYISRRTGGFEKLVQAGPDILAGAAKHIGAEENGEVLEMLKAGNQKLLEQARVFEQQARADLAKMISTLVKEKGEVATKAVQKSERWQPLMSETGRKEKAVEEVKQVLDGLKVGGRVEFGTHSQGNSLIVEKVADNKFDLTGVVGGKEQSLAKGQEPAFDKEENGDFFGFKWPGGEYRNIREFVLRPVEIKTVESEKQTDARKELSEEASQKFLNDKIDTKLEVPTKKMPAKETVVENSDQTVESGLSATAEKKSKSDKLDGYRQMYEEDDLATLQGVMTEITRSFGDLAENDQARRQEQSALQKLADEVMIKKEAELQKDFVEKYGSLSNSELKSKEADLVGKLLKLENKRDKIAAEDPKGDKVRIDCRKKESELRAVEQLLGVKKSLEEKFPNKIP</sequence>
<evidence type="ECO:0000313" key="2">
    <source>
        <dbReference type="EMBL" id="KKT70853.1"/>
    </source>
</evidence>
<accession>A0A0G1JHI7</accession>
<protein>
    <submittedName>
        <fullName evidence="2">Uncharacterized protein</fullName>
    </submittedName>
</protein>